<dbReference type="InterPro" id="IPR035892">
    <property type="entry name" value="C2_domain_sf"/>
</dbReference>
<dbReference type="Pfam" id="PF00168">
    <property type="entry name" value="C2"/>
    <property type="match status" value="1"/>
</dbReference>
<sequence>MGSRYEVEVTIESAKNLKNVNWRNGELKPYAVVWIDDGPKVTTKVDVDHDEDPIWEEKLSVPLPPSSRLEESKLYIDVVHANAAEGVKPLVGSAKLHLHEVVDEVGIGGKAIKSLKLKRPSGRPHGKLEVKVAVKEPHRYYDQYAPPYGQAASRGYGEQYGGYGQPYVQTQPGYSYPATAPPAGYPYGGPQQPGYGYGAPPPPAYGSGSYGSGSYDSYGSGAYGAAPVQEQKKGKLGMGAGLAIGAVGGVLGGLALAEGVDYVEDKIADDAAEKVEDDLAYGDDGGDDW</sequence>
<dbReference type="InterPro" id="IPR044750">
    <property type="entry name" value="C2_SRC2/BAP"/>
</dbReference>
<dbReference type="PANTHER" id="PTHR32246">
    <property type="entry name" value="INGRESSION PROTEIN FIC1"/>
    <property type="match status" value="1"/>
</dbReference>
<evidence type="ECO:0000259" key="1">
    <source>
        <dbReference type="PROSITE" id="PS50004"/>
    </source>
</evidence>
<dbReference type="SMART" id="SM00239">
    <property type="entry name" value="C2"/>
    <property type="match status" value="1"/>
</dbReference>
<feature type="domain" description="C2" evidence="1">
    <location>
        <begin position="1"/>
        <end position="111"/>
    </location>
</feature>
<dbReference type="AlphaFoldDB" id="A0A9Q0HQP3"/>
<evidence type="ECO:0000313" key="2">
    <source>
        <dbReference type="EMBL" id="KAJ1694395.1"/>
    </source>
</evidence>
<keyword evidence="3" id="KW-1185">Reference proteome</keyword>
<proteinExistence type="predicted"/>
<dbReference type="OrthoDB" id="1915999at2759"/>
<evidence type="ECO:0000313" key="3">
    <source>
        <dbReference type="Proteomes" id="UP001151287"/>
    </source>
</evidence>
<comment type="caution">
    <text evidence="2">The sequence shown here is derived from an EMBL/GenBank/DDBJ whole genome shotgun (WGS) entry which is preliminary data.</text>
</comment>
<organism evidence="2 3">
    <name type="scientific">Rhynchospora breviuscula</name>
    <dbReference type="NCBI Taxonomy" id="2022672"/>
    <lineage>
        <taxon>Eukaryota</taxon>
        <taxon>Viridiplantae</taxon>
        <taxon>Streptophyta</taxon>
        <taxon>Embryophyta</taxon>
        <taxon>Tracheophyta</taxon>
        <taxon>Spermatophyta</taxon>
        <taxon>Magnoliopsida</taxon>
        <taxon>Liliopsida</taxon>
        <taxon>Poales</taxon>
        <taxon>Cyperaceae</taxon>
        <taxon>Cyperoideae</taxon>
        <taxon>Rhynchosporeae</taxon>
        <taxon>Rhynchospora</taxon>
    </lineage>
</organism>
<dbReference type="EMBL" id="JAMQYH010000003">
    <property type="protein sequence ID" value="KAJ1694395.1"/>
    <property type="molecule type" value="Genomic_DNA"/>
</dbReference>
<reference evidence="2" key="1">
    <citation type="journal article" date="2022" name="Cell">
        <title>Repeat-based holocentromeres influence genome architecture and karyotype evolution.</title>
        <authorList>
            <person name="Hofstatter P.G."/>
            <person name="Thangavel G."/>
            <person name="Lux T."/>
            <person name="Neumann P."/>
            <person name="Vondrak T."/>
            <person name="Novak P."/>
            <person name="Zhang M."/>
            <person name="Costa L."/>
            <person name="Castellani M."/>
            <person name="Scott A."/>
            <person name="Toegelov H."/>
            <person name="Fuchs J."/>
            <person name="Mata-Sucre Y."/>
            <person name="Dias Y."/>
            <person name="Vanzela A.L.L."/>
            <person name="Huettel B."/>
            <person name="Almeida C.C.S."/>
            <person name="Simkova H."/>
            <person name="Souza G."/>
            <person name="Pedrosa-Harand A."/>
            <person name="Macas J."/>
            <person name="Mayer K.F.X."/>
            <person name="Houben A."/>
            <person name="Marques A."/>
        </authorList>
    </citation>
    <scope>NUCLEOTIDE SEQUENCE</scope>
    <source>
        <strain evidence="2">RhyBre1mFocal</strain>
    </source>
</reference>
<dbReference type="Gene3D" id="2.60.40.150">
    <property type="entry name" value="C2 domain"/>
    <property type="match status" value="1"/>
</dbReference>
<dbReference type="GO" id="GO:0006952">
    <property type="term" value="P:defense response"/>
    <property type="evidence" value="ECO:0007669"/>
    <property type="project" value="InterPro"/>
</dbReference>
<protein>
    <recommendedName>
        <fullName evidence="1">C2 domain-containing protein</fullName>
    </recommendedName>
</protein>
<dbReference type="CDD" id="cd04051">
    <property type="entry name" value="C2_SRC2_like"/>
    <property type="match status" value="1"/>
</dbReference>
<name>A0A9Q0HQP3_9POAL</name>
<dbReference type="PANTHER" id="PTHR32246:SF20">
    <property type="entry name" value="CALCIUM-DEPENDENT LIPID-BINDING (CALB DOMAIN) FAMILY PROTEIN"/>
    <property type="match status" value="1"/>
</dbReference>
<dbReference type="SUPFAM" id="SSF49562">
    <property type="entry name" value="C2 domain (Calcium/lipid-binding domain, CaLB)"/>
    <property type="match status" value="1"/>
</dbReference>
<dbReference type="PROSITE" id="PS50004">
    <property type="entry name" value="C2"/>
    <property type="match status" value="1"/>
</dbReference>
<dbReference type="Proteomes" id="UP001151287">
    <property type="component" value="Unassembled WGS sequence"/>
</dbReference>
<gene>
    <name evidence="2" type="ORF">LUZ63_011093</name>
</gene>
<accession>A0A9Q0HQP3</accession>
<dbReference type="InterPro" id="IPR000008">
    <property type="entry name" value="C2_dom"/>
</dbReference>